<dbReference type="GO" id="GO:0003824">
    <property type="term" value="F:catalytic activity"/>
    <property type="evidence" value="ECO:0007669"/>
    <property type="project" value="InterPro"/>
</dbReference>
<dbReference type="InterPro" id="IPR058240">
    <property type="entry name" value="rSAM_sf"/>
</dbReference>
<dbReference type="SFLD" id="SFLDG01082">
    <property type="entry name" value="B12-binding_domain_containing"/>
    <property type="match status" value="1"/>
</dbReference>
<dbReference type="EMBL" id="CTRP01000014">
    <property type="protein sequence ID" value="CQR74020.1"/>
    <property type="molecule type" value="Genomic_DNA"/>
</dbReference>
<organism evidence="2 3">
    <name type="scientific">Sporomusa ovata</name>
    <dbReference type="NCBI Taxonomy" id="2378"/>
    <lineage>
        <taxon>Bacteria</taxon>
        <taxon>Bacillati</taxon>
        <taxon>Bacillota</taxon>
        <taxon>Negativicutes</taxon>
        <taxon>Selenomonadales</taxon>
        <taxon>Sporomusaceae</taxon>
        <taxon>Sporomusa</taxon>
    </lineage>
</organism>
<dbReference type="InterPro" id="IPR023995">
    <property type="entry name" value="HemZ"/>
</dbReference>
<feature type="domain" description="Radical SAM core" evidence="1">
    <location>
        <begin position="190"/>
        <end position="440"/>
    </location>
</feature>
<dbReference type="GO" id="GO:0006779">
    <property type="term" value="P:porphyrin-containing compound biosynthetic process"/>
    <property type="evidence" value="ECO:0007669"/>
    <property type="project" value="TreeGrafter"/>
</dbReference>
<dbReference type="GO" id="GO:0005737">
    <property type="term" value="C:cytoplasm"/>
    <property type="evidence" value="ECO:0007669"/>
    <property type="project" value="TreeGrafter"/>
</dbReference>
<dbReference type="InterPro" id="IPR023404">
    <property type="entry name" value="rSAM_horseshoe"/>
</dbReference>
<dbReference type="AlphaFoldDB" id="A0A0U1L2Y9"/>
<gene>
    <name evidence="2" type="ORF">SpAn4DRAFT_0482</name>
</gene>
<name>A0A0U1L2Y9_9FIRM</name>
<dbReference type="InterPro" id="IPR034505">
    <property type="entry name" value="Coproporphyrinogen-III_oxidase"/>
</dbReference>
<dbReference type="PROSITE" id="PS51918">
    <property type="entry name" value="RADICAL_SAM"/>
    <property type="match status" value="1"/>
</dbReference>
<dbReference type="InterPro" id="IPR006638">
    <property type="entry name" value="Elp3/MiaA/NifB-like_rSAM"/>
</dbReference>
<dbReference type="SFLD" id="SFLDF00310">
    <property type="entry name" value="oxygen-independent_coproporphy"/>
    <property type="match status" value="1"/>
</dbReference>
<evidence type="ECO:0000313" key="3">
    <source>
        <dbReference type="Proteomes" id="UP000049855"/>
    </source>
</evidence>
<dbReference type="PANTHER" id="PTHR13932:SF1">
    <property type="entry name" value="OXYGEN-INDEPENDENT COPROPORPHYRINOGEN-III OXIDASE-LIKE PROTEIN HEMZ"/>
    <property type="match status" value="1"/>
</dbReference>
<keyword evidence="3" id="KW-1185">Reference proteome</keyword>
<dbReference type="Proteomes" id="UP000049855">
    <property type="component" value="Unassembled WGS sequence"/>
</dbReference>
<dbReference type="Gene3D" id="3.80.30.20">
    <property type="entry name" value="tm_1862 like domain"/>
    <property type="match status" value="1"/>
</dbReference>
<dbReference type="CDD" id="cd01335">
    <property type="entry name" value="Radical_SAM"/>
    <property type="match status" value="1"/>
</dbReference>
<evidence type="ECO:0000259" key="1">
    <source>
        <dbReference type="PROSITE" id="PS51918"/>
    </source>
</evidence>
<dbReference type="NCBIfam" id="TIGR03994">
    <property type="entry name" value="rSAM_HemZ"/>
    <property type="match status" value="1"/>
</dbReference>
<dbReference type="Pfam" id="PF04055">
    <property type="entry name" value="Radical_SAM"/>
    <property type="match status" value="1"/>
</dbReference>
<sequence>MMSKDFLITAATGTNVDVLAAIRDTMALFGVTAAGIWQDEASLSQLQSDSLLVKCAVTSDEYTTEVKVTISFYNPNAVLNQLTEYERRPMPQESMKNKDGEDLTGLIKRLVRLNVLKLMRQITGHNPGPWGILRGVRPTKIVHRLLDQGLSHSEIAAKLIKEYAAAPVKADLVTGIAIHQRPFIATPDKPAGGKKVSIYVGIPYCPSRCLYCSFPAYVLPDRREQLEIFLRAITKDIESTAGLLAKFNLSVENIYVGGGTPTSLDGADLSTLLSLVRQELCGSQTREFTVEAGRPDSINDEKIDVLQQYGINRVSINPQTMQDKTLKQIGRRHTVQDIIDVFAKIRHAGIPVVNMDVIAGLPGETQADMEDTMRQIVLLNPENITVHTLALKRGSILKESLSSGTMTGQALPNEEITQAMLKTAADYTANMNMHPYYLYRQKYMTGNLENIGYAKPDTDCLYNMQIMEERQTIIGIGPAAGTKAVNPSNWRLQSCYNAKDVGSYIKNLDIYLSERHTLLSRLYGDHEED</sequence>
<dbReference type="GO" id="GO:0051539">
    <property type="term" value="F:4 iron, 4 sulfur cluster binding"/>
    <property type="evidence" value="ECO:0007669"/>
    <property type="project" value="TreeGrafter"/>
</dbReference>
<accession>A0A0U1L2Y9</accession>
<dbReference type="InterPro" id="IPR007197">
    <property type="entry name" value="rSAM"/>
</dbReference>
<proteinExistence type="predicted"/>
<dbReference type="SFLD" id="SFLDG01065">
    <property type="entry name" value="anaerobic_coproporphyrinogen-I"/>
    <property type="match status" value="1"/>
</dbReference>
<dbReference type="SUPFAM" id="SSF102114">
    <property type="entry name" value="Radical SAM enzymes"/>
    <property type="match status" value="1"/>
</dbReference>
<evidence type="ECO:0000313" key="2">
    <source>
        <dbReference type="EMBL" id="CQR74020.1"/>
    </source>
</evidence>
<dbReference type="SMART" id="SM00729">
    <property type="entry name" value="Elp3"/>
    <property type="match status" value="1"/>
</dbReference>
<dbReference type="PANTHER" id="PTHR13932">
    <property type="entry name" value="COPROPORPHYRINIGEN III OXIDASE"/>
    <property type="match status" value="1"/>
</dbReference>
<protein>
    <submittedName>
        <fullName evidence="2">Hypothetical radical SAM family enzyme, NOT coproporphyrinogen III oxidase, oxygen-independent</fullName>
    </submittedName>
</protein>
<dbReference type="SFLD" id="SFLDS00029">
    <property type="entry name" value="Radical_SAM"/>
    <property type="match status" value="1"/>
</dbReference>
<reference evidence="3" key="1">
    <citation type="submission" date="2015-03" db="EMBL/GenBank/DDBJ databases">
        <authorList>
            <person name="Nijsse Bart"/>
        </authorList>
    </citation>
    <scope>NUCLEOTIDE SEQUENCE [LARGE SCALE GENOMIC DNA]</scope>
</reference>